<dbReference type="PROSITE" id="PS01360">
    <property type="entry name" value="ZF_MYND_1"/>
    <property type="match status" value="1"/>
</dbReference>
<evidence type="ECO:0000256" key="1">
    <source>
        <dbReference type="ARBA" id="ARBA00022723"/>
    </source>
</evidence>
<sequence length="424" mass="46806">MLAPQQGWLVLHGLRGETSTCGVRGTYSITLRYVNCRYEGALRMRSTRFRAVGKWHAPCRLGADVRNKSSDLSCKTAHARCVRRPPLATFEVVDHLSMNLLPRVSLHPDVVEAVASEEQESVWERLTSALCGWCGKGGLNKQLKRCGGCGVVFYCKKECQAAAWPKHKVVCRSKRTIDLNPKAAGFATPMKLVASIVDWAEVHKYALTIMAHALVRLDGGVDYNLKNGRVLVYVVSPNHGEDHPSRAFSLMMVKLTDMEDCTDIYQRWRESPMSNVKPEGPFFQSGNTSATPAGVIPATFIVGPSKPGGPPGSTIFTQSQYPLYPPSCHADSAPLDEPTADAFYDVMGVVEGFMTLDVVFRPPPGGVQKDNQAVAGQLARKGKGWRWERVMGAWLELDEILAEDFPPPKSGKSALELWTLFRSW</sequence>
<keyword evidence="1" id="KW-0479">Metal-binding</keyword>
<proteinExistence type="predicted"/>
<reference evidence="6 7" key="1">
    <citation type="submission" date="2019-01" db="EMBL/GenBank/DDBJ databases">
        <title>Draft genome sequences of three monokaryotic isolates of the white-rot basidiomycete fungus Dichomitus squalens.</title>
        <authorList>
            <consortium name="DOE Joint Genome Institute"/>
            <person name="Lopez S.C."/>
            <person name="Andreopoulos B."/>
            <person name="Pangilinan J."/>
            <person name="Lipzen A."/>
            <person name="Riley R."/>
            <person name="Ahrendt S."/>
            <person name="Ng V."/>
            <person name="Barry K."/>
            <person name="Daum C."/>
            <person name="Grigoriev I.V."/>
            <person name="Hilden K.S."/>
            <person name="Makela M.R."/>
            <person name="de Vries R.P."/>
        </authorList>
    </citation>
    <scope>NUCLEOTIDE SEQUENCE [LARGE SCALE GENOMIC DNA]</scope>
    <source>
        <strain evidence="6 7">CBS 464.89</strain>
    </source>
</reference>
<accession>A0A4Q9PRR5</accession>
<dbReference type="PROSITE" id="PS50865">
    <property type="entry name" value="ZF_MYND_2"/>
    <property type="match status" value="1"/>
</dbReference>
<name>A0A4Q9PRR5_9APHY</name>
<protein>
    <recommendedName>
        <fullName evidence="5">MYND-type domain-containing protein</fullName>
    </recommendedName>
</protein>
<keyword evidence="3" id="KW-0862">Zinc</keyword>
<evidence type="ECO:0000256" key="3">
    <source>
        <dbReference type="ARBA" id="ARBA00022833"/>
    </source>
</evidence>
<dbReference type="GO" id="GO:0008270">
    <property type="term" value="F:zinc ion binding"/>
    <property type="evidence" value="ECO:0007669"/>
    <property type="project" value="UniProtKB-KW"/>
</dbReference>
<feature type="domain" description="MYND-type" evidence="5">
    <location>
        <begin position="131"/>
        <end position="171"/>
    </location>
</feature>
<dbReference type="AlphaFoldDB" id="A0A4Q9PRR5"/>
<keyword evidence="7" id="KW-1185">Reference proteome</keyword>
<evidence type="ECO:0000313" key="7">
    <source>
        <dbReference type="Proteomes" id="UP000292082"/>
    </source>
</evidence>
<dbReference type="Pfam" id="PF01753">
    <property type="entry name" value="zf-MYND"/>
    <property type="match status" value="1"/>
</dbReference>
<evidence type="ECO:0000259" key="5">
    <source>
        <dbReference type="PROSITE" id="PS50865"/>
    </source>
</evidence>
<organism evidence="6 7">
    <name type="scientific">Dichomitus squalens</name>
    <dbReference type="NCBI Taxonomy" id="114155"/>
    <lineage>
        <taxon>Eukaryota</taxon>
        <taxon>Fungi</taxon>
        <taxon>Dikarya</taxon>
        <taxon>Basidiomycota</taxon>
        <taxon>Agaricomycotina</taxon>
        <taxon>Agaricomycetes</taxon>
        <taxon>Polyporales</taxon>
        <taxon>Polyporaceae</taxon>
        <taxon>Dichomitus</taxon>
    </lineage>
</organism>
<dbReference type="Proteomes" id="UP000292082">
    <property type="component" value="Unassembled WGS sequence"/>
</dbReference>
<dbReference type="EMBL" id="ML145142">
    <property type="protein sequence ID" value="TBU57076.1"/>
    <property type="molecule type" value="Genomic_DNA"/>
</dbReference>
<gene>
    <name evidence="6" type="ORF">BD310DRAFT_930283</name>
</gene>
<evidence type="ECO:0000256" key="4">
    <source>
        <dbReference type="PROSITE-ProRule" id="PRU00134"/>
    </source>
</evidence>
<evidence type="ECO:0000313" key="6">
    <source>
        <dbReference type="EMBL" id="TBU57076.1"/>
    </source>
</evidence>
<keyword evidence="2 4" id="KW-0863">Zinc-finger</keyword>
<dbReference type="SUPFAM" id="SSF144232">
    <property type="entry name" value="HIT/MYND zinc finger-like"/>
    <property type="match status" value="1"/>
</dbReference>
<evidence type="ECO:0000256" key="2">
    <source>
        <dbReference type="ARBA" id="ARBA00022771"/>
    </source>
</evidence>
<dbReference type="InterPro" id="IPR002893">
    <property type="entry name" value="Znf_MYND"/>
</dbReference>
<dbReference type="Gene3D" id="6.10.140.2220">
    <property type="match status" value="1"/>
</dbReference>